<dbReference type="EMBL" id="ATLV01010848">
    <property type="status" value="NOT_ANNOTATED_CDS"/>
    <property type="molecule type" value="Genomic_DNA"/>
</dbReference>
<keyword evidence="3" id="KW-1185">Reference proteome</keyword>
<dbReference type="AlphaFoldDB" id="A0A084VCT5"/>
<protein>
    <submittedName>
        <fullName evidence="1 2">Uncharacterized protein</fullName>
    </submittedName>
</protein>
<reference evidence="1 3" key="1">
    <citation type="journal article" date="2014" name="BMC Genomics">
        <title>Genome sequence of Anopheles sinensis provides insight into genetics basis of mosquito competence for malaria parasites.</title>
        <authorList>
            <person name="Zhou D."/>
            <person name="Zhang D."/>
            <person name="Ding G."/>
            <person name="Shi L."/>
            <person name="Hou Q."/>
            <person name="Ye Y."/>
            <person name="Xu Y."/>
            <person name="Zhou H."/>
            <person name="Xiong C."/>
            <person name="Li S."/>
            <person name="Yu J."/>
            <person name="Hong S."/>
            <person name="Yu X."/>
            <person name="Zou P."/>
            <person name="Chen C."/>
            <person name="Chang X."/>
            <person name="Wang W."/>
            <person name="Lv Y."/>
            <person name="Sun Y."/>
            <person name="Ma L."/>
            <person name="Shen B."/>
            <person name="Zhu C."/>
        </authorList>
    </citation>
    <scope>NUCLEOTIDE SEQUENCE [LARGE SCALE GENOMIC DNA]</scope>
</reference>
<accession>A0A084VCT5</accession>
<dbReference type="Proteomes" id="UP000030765">
    <property type="component" value="Unassembled WGS sequence"/>
</dbReference>
<proteinExistence type="predicted"/>
<gene>
    <name evidence="1" type="ORF">ZHAS_00002684</name>
</gene>
<organism evidence="1">
    <name type="scientific">Anopheles sinensis</name>
    <name type="common">Mosquito</name>
    <dbReference type="NCBI Taxonomy" id="74873"/>
    <lineage>
        <taxon>Eukaryota</taxon>
        <taxon>Metazoa</taxon>
        <taxon>Ecdysozoa</taxon>
        <taxon>Arthropoda</taxon>
        <taxon>Hexapoda</taxon>
        <taxon>Insecta</taxon>
        <taxon>Pterygota</taxon>
        <taxon>Neoptera</taxon>
        <taxon>Endopterygota</taxon>
        <taxon>Diptera</taxon>
        <taxon>Nematocera</taxon>
        <taxon>Culicoidea</taxon>
        <taxon>Culicidae</taxon>
        <taxon>Anophelinae</taxon>
        <taxon>Anopheles</taxon>
    </lineage>
</organism>
<evidence type="ECO:0000313" key="3">
    <source>
        <dbReference type="Proteomes" id="UP000030765"/>
    </source>
</evidence>
<sequence>MAITRPAGGIGEKLRARMVLMEIMFNVIVTFHFTPERRRWLAVYGAWKDIFLPALQEGSESFHYFYDPSRTRQVKRKASSGPRASAGAKRLPPELWIATLASEGVL</sequence>
<evidence type="ECO:0000313" key="2">
    <source>
        <dbReference type="EnsemblMetazoa" id="ASIC002684-PA"/>
    </source>
</evidence>
<dbReference type="EMBL" id="KE524620">
    <property type="protein sequence ID" value="KFB35779.1"/>
    <property type="molecule type" value="Genomic_DNA"/>
</dbReference>
<evidence type="ECO:0000313" key="1">
    <source>
        <dbReference type="EMBL" id="KFB35779.1"/>
    </source>
</evidence>
<name>A0A084VCT5_ANOSI</name>
<dbReference type="EnsemblMetazoa" id="ASIC002684-RA">
    <property type="protein sequence ID" value="ASIC002684-PA"/>
    <property type="gene ID" value="ASIC002684"/>
</dbReference>
<reference evidence="2" key="2">
    <citation type="submission" date="2020-05" db="UniProtKB">
        <authorList>
            <consortium name="EnsemblMetazoa"/>
        </authorList>
    </citation>
    <scope>IDENTIFICATION</scope>
</reference>
<dbReference type="VEuPathDB" id="VectorBase:ASIC002684"/>